<dbReference type="PANTHER" id="PTHR35004:SF8">
    <property type="entry name" value="TRANSPOSASE RV3428C-RELATED"/>
    <property type="match status" value="1"/>
</dbReference>
<proteinExistence type="inferred from homology"/>
<organism evidence="5 7">
    <name type="scientific">Zoogloea oleivorans</name>
    <dbReference type="NCBI Taxonomy" id="1552750"/>
    <lineage>
        <taxon>Bacteria</taxon>
        <taxon>Pseudomonadati</taxon>
        <taxon>Pseudomonadota</taxon>
        <taxon>Betaproteobacteria</taxon>
        <taxon>Rhodocyclales</taxon>
        <taxon>Zoogloeaceae</taxon>
        <taxon>Zoogloea</taxon>
    </lineage>
</organism>
<dbReference type="Proteomes" id="UP000389128">
    <property type="component" value="Unassembled WGS sequence"/>
</dbReference>
<dbReference type="InterPro" id="IPR017895">
    <property type="entry name" value="HTH_IS408/IS1162_type"/>
</dbReference>
<reference evidence="5 7" key="1">
    <citation type="submission" date="2019-01" db="EMBL/GenBank/DDBJ databases">
        <title>Zoogloea oleivorans genome sequencing and assembly.</title>
        <authorList>
            <person name="Tancsics A."/>
            <person name="Farkas M."/>
            <person name="Kriszt B."/>
            <person name="Maroti G."/>
            <person name="Horvath B."/>
        </authorList>
    </citation>
    <scope>NUCLEOTIDE SEQUENCE [LARGE SCALE GENOMIC DNA]</scope>
    <source>
        <strain evidence="5 7">Buc</strain>
    </source>
</reference>
<dbReference type="OrthoDB" id="2065409at2"/>
<dbReference type="PROSITE" id="PS50532">
    <property type="entry name" value="HTH_IS408"/>
    <property type="match status" value="1"/>
</dbReference>
<evidence type="ECO:0000313" key="5">
    <source>
        <dbReference type="EMBL" id="TYC51611.1"/>
    </source>
</evidence>
<sequence>MRKIRQVLRLHFEEQQSRRLIARSLGLSRDAVSDYITRAAATRLPWPLPDDMDDAALEHRLFPPVVALAPARKPEPDWPKVHQELKRKGATLQVLHEEYLSEYPNGIAYSLFCLRHREFTQTLKRYMRQVYVAGERVFVDYAGPTMTVVDPVNRTMRKAQVFVGVLGASNYIYAEAHWSQSLTDWIAAHCRMFEHLGAVPAVIVCDNLKSAVIKASRTDPVINATYQDMADHYGTLILPARAYKPKDKAKAENGVLIVERWIMFRLRKRAFGGLAELNEAIRALLVEINARPFQKLPGCRQSNFETIDRPAMRTLPATPYEYAEFRKVRVGLDYRIVVDEVPYSVPFNLVRQEVELRLTAAVVEVLHRGKRVASHARSNGTVPVIDPQHMEAAHRHFGLWGADHALEWAVQTGAHVHRILEAMLVGMRTREQGYRAHNGLKRLAKDFGNERLNMACHRAIEIGAPSLSSVRSILRNNLDRQPAESQDRREANFEHPNLRGSDYYS</sequence>
<evidence type="ECO:0000256" key="2">
    <source>
        <dbReference type="SAM" id="MobiDB-lite"/>
    </source>
</evidence>
<protein>
    <submittedName>
        <fullName evidence="5">IS21 family transposase</fullName>
    </submittedName>
</protein>
<name>A0A6C2CC66_9RHOO</name>
<comment type="similarity">
    <text evidence="1">Belongs to the transposase IS21/IS408/IS1162 family.</text>
</comment>
<dbReference type="AlphaFoldDB" id="A0A6C2CC66"/>
<comment type="caution">
    <text evidence="5">The sequence shown here is derived from an EMBL/GenBank/DDBJ whole genome shotgun (WGS) entry which is preliminary data.</text>
</comment>
<dbReference type="EMBL" id="SDKK01000039">
    <property type="protein sequence ID" value="TYC51611.1"/>
    <property type="molecule type" value="Genomic_DNA"/>
</dbReference>
<dbReference type="GO" id="GO:0015074">
    <property type="term" value="P:DNA integration"/>
    <property type="evidence" value="ECO:0007669"/>
    <property type="project" value="InterPro"/>
</dbReference>
<evidence type="ECO:0000256" key="1">
    <source>
        <dbReference type="ARBA" id="ARBA00009277"/>
    </source>
</evidence>
<dbReference type="PANTHER" id="PTHR35004">
    <property type="entry name" value="TRANSPOSASE RV3428C-RELATED"/>
    <property type="match status" value="1"/>
</dbReference>
<evidence type="ECO:0000259" key="4">
    <source>
        <dbReference type="PROSITE" id="PS50994"/>
    </source>
</evidence>
<gene>
    <name evidence="6" type="ORF">ETQ85_20910</name>
    <name evidence="5" type="ORF">ETQ85_24060</name>
</gene>
<dbReference type="InterPro" id="IPR036397">
    <property type="entry name" value="RNaseH_sf"/>
</dbReference>
<dbReference type="Gene3D" id="3.30.420.10">
    <property type="entry name" value="Ribonuclease H-like superfamily/Ribonuclease H"/>
    <property type="match status" value="1"/>
</dbReference>
<dbReference type="EMBL" id="SDKK01000025">
    <property type="protein sequence ID" value="TYC53784.1"/>
    <property type="molecule type" value="Genomic_DNA"/>
</dbReference>
<evidence type="ECO:0000313" key="6">
    <source>
        <dbReference type="EMBL" id="TYC53784.1"/>
    </source>
</evidence>
<keyword evidence="7" id="KW-1185">Reference proteome</keyword>
<feature type="region of interest" description="Disordered" evidence="2">
    <location>
        <begin position="479"/>
        <end position="505"/>
    </location>
</feature>
<dbReference type="PROSITE" id="PS50994">
    <property type="entry name" value="INTEGRASE"/>
    <property type="match status" value="1"/>
</dbReference>
<dbReference type="Pfam" id="PF00665">
    <property type="entry name" value="rve"/>
    <property type="match status" value="1"/>
</dbReference>
<dbReference type="InterPro" id="IPR013324">
    <property type="entry name" value="RNA_pol_sigma_r3/r4-like"/>
</dbReference>
<dbReference type="SUPFAM" id="SSF88659">
    <property type="entry name" value="Sigma3 and sigma4 domains of RNA polymerase sigma factors"/>
    <property type="match status" value="1"/>
</dbReference>
<feature type="compositionally biased region" description="Basic and acidic residues" evidence="2">
    <location>
        <begin position="479"/>
        <end position="497"/>
    </location>
</feature>
<feature type="domain" description="HTH IS408-type" evidence="3">
    <location>
        <begin position="4"/>
        <end position="85"/>
    </location>
</feature>
<evidence type="ECO:0000313" key="7">
    <source>
        <dbReference type="Proteomes" id="UP000389128"/>
    </source>
</evidence>
<feature type="domain" description="Integrase catalytic" evidence="4">
    <location>
        <begin position="125"/>
        <end position="327"/>
    </location>
</feature>
<dbReference type="InterPro" id="IPR012337">
    <property type="entry name" value="RNaseH-like_sf"/>
</dbReference>
<dbReference type="InterPro" id="IPR054353">
    <property type="entry name" value="IstA-like_C"/>
</dbReference>
<dbReference type="GO" id="GO:0003676">
    <property type="term" value="F:nucleic acid binding"/>
    <property type="evidence" value="ECO:0007669"/>
    <property type="project" value="InterPro"/>
</dbReference>
<dbReference type="NCBIfam" id="NF033546">
    <property type="entry name" value="transpos_IS21"/>
    <property type="match status" value="1"/>
</dbReference>
<dbReference type="InterPro" id="IPR001584">
    <property type="entry name" value="Integrase_cat-core"/>
</dbReference>
<dbReference type="RefSeq" id="WP_148581007.1">
    <property type="nucleotide sequence ID" value="NZ_SDKK01000025.1"/>
</dbReference>
<evidence type="ECO:0000259" key="3">
    <source>
        <dbReference type="PROSITE" id="PS50532"/>
    </source>
</evidence>
<dbReference type="SUPFAM" id="SSF53098">
    <property type="entry name" value="Ribonuclease H-like"/>
    <property type="match status" value="1"/>
</dbReference>
<dbReference type="Pfam" id="PF22483">
    <property type="entry name" value="Mu-transpos_C_2"/>
    <property type="match status" value="1"/>
</dbReference>
<accession>A0A6C2CC66</accession>